<feature type="region of interest" description="Disordered" evidence="2">
    <location>
        <begin position="1"/>
        <end position="48"/>
    </location>
</feature>
<dbReference type="Pfam" id="PF03261">
    <property type="entry name" value="CDK5_activator"/>
    <property type="match status" value="1"/>
</dbReference>
<reference evidence="4" key="2">
    <citation type="submission" date="2016-06" db="UniProtKB">
        <authorList>
            <consortium name="WormBaseParasite"/>
        </authorList>
    </citation>
    <scope>IDENTIFICATION</scope>
</reference>
<feature type="region of interest" description="Disordered" evidence="2">
    <location>
        <begin position="196"/>
        <end position="231"/>
    </location>
</feature>
<accession>A0A183CAB0</accession>
<proteinExistence type="inferred from homology"/>
<keyword evidence="3" id="KW-1185">Reference proteome</keyword>
<sequence length="608" mass="66707">MGAQLSADGASPGVSSLGSNGQKGGATPRSASERSLALSSSAASSSLHSVRLRTLSGYCSSASPPSMPHQQHNAFSFLSPREQKEGDKYQQHTHHEHPQHGLVLGDGRRSGKEHRPLSHGPHHHGSFFRWQSFARTLPSLVMRANPYSGGTAVNGGGSSGAFNRKRQQRQWDVRELLDANNNETAGEDAFAPFMPSTGSFVHSQRHFPQHSMPSGDDNEREGKKVSDAQKKGTVFSLKTSLRKSGSRFFNSIVRNGYLRALLSDEDSSSSSSGEEEEEGEDEGGEGGWRRDRWVEESGQFGWDCNNGNDVASCPLQRPLHLPADSSATVFQQAAHLPSQKSHVPSKSLRFSLKRHLMGGHQQQKTAVASADGCEKQLNVAAGNGTVSSVLLAMATGQRPMRHALAEGTNRTGSILDWNGNNCTTDGGQLVLPWQEDSILSRKKIIQASSTELMRALGAFIGMRCGRLTPQFEPVQLTTWLRSVDRALILQGWQDVAFINPANLVFLFLLVRDSFALGECGRLRSLDELHSFVLLCLYISYSYMGNEISYPLKPFITEQTNRTNFWSQCVQLIKCHSAQMLRLNSSSAFFLEVFTELKRYSVDPADCAP</sequence>
<feature type="compositionally biased region" description="Low complexity" evidence="2">
    <location>
        <begin position="29"/>
        <end position="48"/>
    </location>
</feature>
<organism evidence="3 4">
    <name type="scientific">Globodera pallida</name>
    <name type="common">Potato cyst nematode worm</name>
    <name type="synonym">Heterodera pallida</name>
    <dbReference type="NCBI Taxonomy" id="36090"/>
    <lineage>
        <taxon>Eukaryota</taxon>
        <taxon>Metazoa</taxon>
        <taxon>Ecdysozoa</taxon>
        <taxon>Nematoda</taxon>
        <taxon>Chromadorea</taxon>
        <taxon>Rhabditida</taxon>
        <taxon>Tylenchina</taxon>
        <taxon>Tylenchomorpha</taxon>
        <taxon>Tylenchoidea</taxon>
        <taxon>Heteroderidae</taxon>
        <taxon>Heteroderinae</taxon>
        <taxon>Globodera</taxon>
    </lineage>
</organism>
<feature type="compositionally biased region" description="Basic and acidic residues" evidence="2">
    <location>
        <begin position="220"/>
        <end position="230"/>
    </location>
</feature>
<dbReference type="Gene3D" id="1.10.472.10">
    <property type="entry name" value="Cyclin-like"/>
    <property type="match status" value="1"/>
</dbReference>
<dbReference type="GO" id="GO:0007411">
    <property type="term" value="P:axon guidance"/>
    <property type="evidence" value="ECO:0007669"/>
    <property type="project" value="TreeGrafter"/>
</dbReference>
<dbReference type="Proteomes" id="UP000050741">
    <property type="component" value="Unassembled WGS sequence"/>
</dbReference>
<comment type="similarity">
    <text evidence="1">Belongs to the cyclin-dependent kinase 5 activator family.</text>
</comment>
<protein>
    <submittedName>
        <fullName evidence="4">Phosphoinositide phospholipase C</fullName>
    </submittedName>
</protein>
<feature type="compositionally biased region" description="Basic and acidic residues" evidence="2">
    <location>
        <begin position="106"/>
        <end position="116"/>
    </location>
</feature>
<dbReference type="PANTHER" id="PTHR23401:SF0">
    <property type="entry name" value="CYCLIN-DEPENDENT KINASE 5 ACTIVATOR"/>
    <property type="match status" value="1"/>
</dbReference>
<feature type="compositionally biased region" description="Acidic residues" evidence="2">
    <location>
        <begin position="264"/>
        <end position="284"/>
    </location>
</feature>
<dbReference type="InterPro" id="IPR036915">
    <property type="entry name" value="Cyclin-like_sf"/>
</dbReference>
<dbReference type="WBParaSite" id="GPLIN_000981000">
    <property type="protein sequence ID" value="GPLIN_000981000"/>
    <property type="gene ID" value="GPLIN_000981000"/>
</dbReference>
<dbReference type="GO" id="GO:0016533">
    <property type="term" value="C:protein kinase 5 complex"/>
    <property type="evidence" value="ECO:0007669"/>
    <property type="project" value="InterPro"/>
</dbReference>
<evidence type="ECO:0000256" key="2">
    <source>
        <dbReference type="SAM" id="MobiDB-lite"/>
    </source>
</evidence>
<name>A0A183CAB0_GLOPA</name>
<dbReference type="PANTHER" id="PTHR23401">
    <property type="entry name" value="CYCLIN DEPENDANT KINASE-5 ACTIVATOR"/>
    <property type="match status" value="1"/>
</dbReference>
<dbReference type="InterPro" id="IPR004944">
    <property type="entry name" value="CDK5_activator"/>
</dbReference>
<dbReference type="SUPFAM" id="SSF47954">
    <property type="entry name" value="Cyclin-like"/>
    <property type="match status" value="1"/>
</dbReference>
<evidence type="ECO:0000256" key="1">
    <source>
        <dbReference type="ARBA" id="ARBA00010175"/>
    </source>
</evidence>
<evidence type="ECO:0000313" key="3">
    <source>
        <dbReference type="Proteomes" id="UP000050741"/>
    </source>
</evidence>
<feature type="region of interest" description="Disordered" evidence="2">
    <location>
        <begin position="264"/>
        <end position="289"/>
    </location>
</feature>
<dbReference type="GO" id="GO:0030426">
    <property type="term" value="C:growth cone"/>
    <property type="evidence" value="ECO:0007669"/>
    <property type="project" value="TreeGrafter"/>
</dbReference>
<dbReference type="GO" id="GO:0005737">
    <property type="term" value="C:cytoplasm"/>
    <property type="evidence" value="ECO:0007669"/>
    <property type="project" value="TreeGrafter"/>
</dbReference>
<dbReference type="GO" id="GO:0061575">
    <property type="term" value="F:cyclin-dependent protein serine/threonine kinase activator activity"/>
    <property type="evidence" value="ECO:0007669"/>
    <property type="project" value="InterPro"/>
</dbReference>
<reference evidence="3" key="1">
    <citation type="submission" date="2014-05" db="EMBL/GenBank/DDBJ databases">
        <title>The genome and life-stage specific transcriptomes of Globodera pallida elucidate key aspects of plant parasitism by a cyst nematode.</title>
        <authorList>
            <person name="Cotton J.A."/>
            <person name="Lilley C.J."/>
            <person name="Jones L.M."/>
            <person name="Kikuchi T."/>
            <person name="Reid A.J."/>
            <person name="Thorpe P."/>
            <person name="Tsai I.J."/>
            <person name="Beasley H."/>
            <person name="Blok V."/>
            <person name="Cock P.J.A."/>
            <person name="Van den Akker S.E."/>
            <person name="Holroyd N."/>
            <person name="Hunt M."/>
            <person name="Mantelin S."/>
            <person name="Naghra H."/>
            <person name="Pain A."/>
            <person name="Palomares-Rius J.E."/>
            <person name="Zarowiecki M."/>
            <person name="Berriman M."/>
            <person name="Jones J.T."/>
            <person name="Urwin P.E."/>
        </authorList>
    </citation>
    <scope>NUCLEOTIDE SEQUENCE [LARGE SCALE GENOMIC DNA]</scope>
    <source>
        <strain evidence="3">Lindley</strain>
    </source>
</reference>
<evidence type="ECO:0000313" key="4">
    <source>
        <dbReference type="WBParaSite" id="GPLIN_000981000"/>
    </source>
</evidence>
<dbReference type="GO" id="GO:0019901">
    <property type="term" value="F:protein kinase binding"/>
    <property type="evidence" value="ECO:0007669"/>
    <property type="project" value="TreeGrafter"/>
</dbReference>
<dbReference type="AlphaFoldDB" id="A0A183CAB0"/>
<feature type="region of interest" description="Disordered" evidence="2">
    <location>
        <begin position="82"/>
        <end position="123"/>
    </location>
</feature>